<feature type="compositionally biased region" description="Low complexity" evidence="1">
    <location>
        <begin position="49"/>
        <end position="73"/>
    </location>
</feature>
<organism evidence="2 3">
    <name type="scientific">Trichomonascus ciferrii</name>
    <dbReference type="NCBI Taxonomy" id="44093"/>
    <lineage>
        <taxon>Eukaryota</taxon>
        <taxon>Fungi</taxon>
        <taxon>Dikarya</taxon>
        <taxon>Ascomycota</taxon>
        <taxon>Saccharomycotina</taxon>
        <taxon>Dipodascomycetes</taxon>
        <taxon>Dipodascales</taxon>
        <taxon>Trichomonascaceae</taxon>
        <taxon>Trichomonascus</taxon>
        <taxon>Trichomonascus ciferrii complex</taxon>
    </lineage>
</organism>
<evidence type="ECO:0000256" key="1">
    <source>
        <dbReference type="SAM" id="MobiDB-lite"/>
    </source>
</evidence>
<protein>
    <submittedName>
        <fullName evidence="2">Uncharacterized protein</fullName>
    </submittedName>
</protein>
<name>A0A642UPC7_9ASCO</name>
<evidence type="ECO:0000313" key="3">
    <source>
        <dbReference type="Proteomes" id="UP000761534"/>
    </source>
</evidence>
<proteinExistence type="predicted"/>
<evidence type="ECO:0000313" key="2">
    <source>
        <dbReference type="EMBL" id="KAA8901761.1"/>
    </source>
</evidence>
<dbReference type="Proteomes" id="UP000761534">
    <property type="component" value="Unassembled WGS sequence"/>
</dbReference>
<dbReference type="EMBL" id="SWFS01000481">
    <property type="protein sequence ID" value="KAA8901761.1"/>
    <property type="molecule type" value="Genomic_DNA"/>
</dbReference>
<dbReference type="AlphaFoldDB" id="A0A642UPC7"/>
<comment type="caution">
    <text evidence="2">The sequence shown here is derived from an EMBL/GenBank/DDBJ whole genome shotgun (WGS) entry which is preliminary data.</text>
</comment>
<sequence>MEQIGLIHPYTVLDPWDTDPQANVGFENFIEWAKGPVPAEARRISKMPNQNANQKSSSNAAVAAAQANNPQSNVTTIDEDDEWLVALMKKQSKLGHETRFNGTVLGGEDTNVENDAKIAGSNGSEPPPPC</sequence>
<feature type="region of interest" description="Disordered" evidence="1">
    <location>
        <begin position="100"/>
        <end position="130"/>
    </location>
</feature>
<gene>
    <name evidence="2" type="ORF">TRICI_006007</name>
</gene>
<keyword evidence="3" id="KW-1185">Reference proteome</keyword>
<dbReference type="OrthoDB" id="5402929at2759"/>
<dbReference type="VEuPathDB" id="FungiDB:TRICI_006007"/>
<feature type="region of interest" description="Disordered" evidence="1">
    <location>
        <begin position="48"/>
        <end position="76"/>
    </location>
</feature>
<accession>A0A642UPC7</accession>
<reference evidence="2" key="1">
    <citation type="journal article" date="2019" name="G3 (Bethesda)">
        <title>Genome Assemblies of Two Rare Opportunistic Yeast Pathogens: Diutina rugosa (syn. Candida rugosa) and Trichomonascus ciferrii (syn. Candida ciferrii).</title>
        <authorList>
            <person name="Mixao V."/>
            <person name="Saus E."/>
            <person name="Hansen A.P."/>
            <person name="Lass-Florl C."/>
            <person name="Gabaldon T."/>
        </authorList>
    </citation>
    <scope>NUCLEOTIDE SEQUENCE</scope>
    <source>
        <strain evidence="2">CBS 4856</strain>
    </source>
</reference>